<dbReference type="OrthoDB" id="407558at2759"/>
<evidence type="ECO:0000259" key="3">
    <source>
        <dbReference type="PROSITE" id="PS50072"/>
    </source>
</evidence>
<dbReference type="Proteomes" id="UP000747110">
    <property type="component" value="Unassembled WGS sequence"/>
</dbReference>
<proteinExistence type="inferred from homology"/>
<dbReference type="Gene3D" id="2.40.100.10">
    <property type="entry name" value="Cyclophilin-like"/>
    <property type="match status" value="1"/>
</dbReference>
<feature type="domain" description="PPIase cyclophilin-type" evidence="3">
    <location>
        <begin position="91"/>
        <end position="248"/>
    </location>
</feature>
<dbReference type="GO" id="GO:0005737">
    <property type="term" value="C:cytoplasm"/>
    <property type="evidence" value="ECO:0007669"/>
    <property type="project" value="TreeGrafter"/>
</dbReference>
<dbReference type="EMBL" id="BNCP01000008">
    <property type="protein sequence ID" value="GIL76362.1"/>
    <property type="molecule type" value="Genomic_DNA"/>
</dbReference>
<protein>
    <recommendedName>
        <fullName evidence="2">Peptidyl-prolyl cis-trans isomerase</fullName>
        <shortName evidence="2">PPIase</shortName>
        <ecNumber evidence="2">5.2.1.8</ecNumber>
    </recommendedName>
</protein>
<comment type="function">
    <text evidence="2">PPIases accelerate the folding of proteins. It catalyzes the cis-trans isomerization of proline imidic peptide bonds in oligopeptides.</text>
</comment>
<evidence type="ECO:0000256" key="1">
    <source>
        <dbReference type="ARBA" id="ARBA00007365"/>
    </source>
</evidence>
<comment type="caution">
    <text evidence="4">The sequence shown here is derived from an EMBL/GenBank/DDBJ whole genome shotgun (WGS) entry which is preliminary data.</text>
</comment>
<evidence type="ECO:0000313" key="5">
    <source>
        <dbReference type="EMBL" id="GIM01072.1"/>
    </source>
</evidence>
<dbReference type="GO" id="GO:0016018">
    <property type="term" value="F:cyclosporin A binding"/>
    <property type="evidence" value="ECO:0007669"/>
    <property type="project" value="TreeGrafter"/>
</dbReference>
<dbReference type="EC" id="5.2.1.8" evidence="2"/>
<accession>A0A8J4FID0</accession>
<dbReference type="Proteomes" id="UP000722791">
    <property type="component" value="Unassembled WGS sequence"/>
</dbReference>
<reference evidence="4" key="1">
    <citation type="journal article" date="2021" name="Proc. Natl. Acad. Sci. U.S.A.">
        <title>Three genomes in the algal genus Volvox reveal the fate of a haploid sex-determining region after a transition to homothallism.</title>
        <authorList>
            <person name="Yamamoto K."/>
            <person name="Hamaji T."/>
            <person name="Kawai-Toyooka H."/>
            <person name="Matsuzaki R."/>
            <person name="Takahashi F."/>
            <person name="Nishimura Y."/>
            <person name="Kawachi M."/>
            <person name="Noguchi H."/>
            <person name="Minakuchi Y."/>
            <person name="Umen J.G."/>
            <person name="Toyoda A."/>
            <person name="Nozaki H."/>
        </authorList>
    </citation>
    <scope>NUCLEOTIDE SEQUENCE</scope>
    <source>
        <strain evidence="5">NIES-3785</strain>
        <strain evidence="4">NIES-3786</strain>
    </source>
</reference>
<gene>
    <name evidence="4" type="ORF">Vretifemale_5976</name>
    <name evidence="5" type="ORF">Vretimale_5925</name>
</gene>
<comment type="catalytic activity">
    <reaction evidence="2">
        <text>[protein]-peptidylproline (omega=180) = [protein]-peptidylproline (omega=0)</text>
        <dbReference type="Rhea" id="RHEA:16237"/>
        <dbReference type="Rhea" id="RHEA-COMP:10747"/>
        <dbReference type="Rhea" id="RHEA-COMP:10748"/>
        <dbReference type="ChEBI" id="CHEBI:83833"/>
        <dbReference type="ChEBI" id="CHEBI:83834"/>
        <dbReference type="EC" id="5.2.1.8"/>
    </reaction>
</comment>
<dbReference type="PANTHER" id="PTHR11071:SF561">
    <property type="entry name" value="PEPTIDYL-PROLYL CIS-TRANS ISOMERASE D-RELATED"/>
    <property type="match status" value="1"/>
</dbReference>
<sequence>MVSIGLPRTHRNMRAYLEIDIGDTAAYATALAAYQRAVDWLAAVGAQYGLTGKPEELDADGATLLREAYVADPSWAGKGEVSTVKPAPVRAGRIVVELFDKEVPKTVENFRCLLTGEKGLGKASKKPLHYRGTKFHRIVKGFCCQGGDVVRGDGSGGDSIYGGQFNDEKQGLKLKHDGPGVLSMANSGKNTNTSQFFFTLAAAPQCDGKHVVLGKVLEGLDILARIDAEAASQDGNPRLDVTIADCGTC</sequence>
<keyword evidence="2" id="KW-0697">Rotamase</keyword>
<comment type="similarity">
    <text evidence="1 2">Belongs to the cyclophilin-type PPIase family.</text>
</comment>
<organism evidence="4 6">
    <name type="scientific">Volvox reticuliferus</name>
    <dbReference type="NCBI Taxonomy" id="1737510"/>
    <lineage>
        <taxon>Eukaryota</taxon>
        <taxon>Viridiplantae</taxon>
        <taxon>Chlorophyta</taxon>
        <taxon>core chlorophytes</taxon>
        <taxon>Chlorophyceae</taxon>
        <taxon>CS clade</taxon>
        <taxon>Chlamydomonadales</taxon>
        <taxon>Volvocaceae</taxon>
        <taxon>Volvox</taxon>
    </lineage>
</organism>
<dbReference type="GO" id="GO:0006457">
    <property type="term" value="P:protein folding"/>
    <property type="evidence" value="ECO:0007669"/>
    <property type="project" value="TreeGrafter"/>
</dbReference>
<dbReference type="PANTHER" id="PTHR11071">
    <property type="entry name" value="PEPTIDYL-PROLYL CIS-TRANS ISOMERASE"/>
    <property type="match status" value="1"/>
</dbReference>
<dbReference type="GO" id="GO:0003755">
    <property type="term" value="F:peptidyl-prolyl cis-trans isomerase activity"/>
    <property type="evidence" value="ECO:0007669"/>
    <property type="project" value="UniProtKB-UniRule"/>
</dbReference>
<dbReference type="FunFam" id="2.40.100.10:FF:000082">
    <property type="entry name" value="Peptidyl-prolyl cis-trans isomerase"/>
    <property type="match status" value="1"/>
</dbReference>
<dbReference type="EMBL" id="BNCQ01000008">
    <property type="protein sequence ID" value="GIM01072.1"/>
    <property type="molecule type" value="Genomic_DNA"/>
</dbReference>
<evidence type="ECO:0000256" key="2">
    <source>
        <dbReference type="RuleBase" id="RU363019"/>
    </source>
</evidence>
<evidence type="ECO:0000313" key="4">
    <source>
        <dbReference type="EMBL" id="GIL76362.1"/>
    </source>
</evidence>
<evidence type="ECO:0000313" key="6">
    <source>
        <dbReference type="Proteomes" id="UP000747110"/>
    </source>
</evidence>
<keyword evidence="2" id="KW-0413">Isomerase</keyword>
<dbReference type="PRINTS" id="PR00153">
    <property type="entry name" value="CSAPPISMRASE"/>
</dbReference>
<dbReference type="SUPFAM" id="SSF50891">
    <property type="entry name" value="Cyclophilin-like"/>
    <property type="match status" value="1"/>
</dbReference>
<keyword evidence="6" id="KW-1185">Reference proteome</keyword>
<dbReference type="InterPro" id="IPR002130">
    <property type="entry name" value="Cyclophilin-type_PPIase_dom"/>
</dbReference>
<dbReference type="Pfam" id="PF00160">
    <property type="entry name" value="Pro_isomerase"/>
    <property type="match status" value="1"/>
</dbReference>
<dbReference type="PROSITE" id="PS50072">
    <property type="entry name" value="CSA_PPIASE_2"/>
    <property type="match status" value="1"/>
</dbReference>
<dbReference type="InterPro" id="IPR029000">
    <property type="entry name" value="Cyclophilin-like_dom_sf"/>
</dbReference>
<dbReference type="AlphaFoldDB" id="A0A8J4FID0"/>
<name>A0A8J4FID0_9CHLO</name>